<dbReference type="InterPro" id="IPR052228">
    <property type="entry name" value="Sec_Metab_Biosynth_Oxidored"/>
</dbReference>
<dbReference type="PANTHER" id="PTHR47534">
    <property type="entry name" value="YALI0E05731P"/>
    <property type="match status" value="1"/>
</dbReference>
<keyword evidence="1" id="KW-0560">Oxidoreductase</keyword>
<evidence type="ECO:0000256" key="1">
    <source>
        <dbReference type="ARBA" id="ARBA00023002"/>
    </source>
</evidence>
<sequence length="287" mass="31252">MAMLRRTQVFVGGTAGIGAALAVKTAKYSTNPNIHIVGRSKASAEKVLAELKAANSDGNYQFHQCDVSLLSNARALATTLSRQLPKINLLVLSPGILSLNGRTETTEGNDIKMVLHYYSRALLIDSLVPNLKAATDAKEDARVMSVLDSVRGDHRKLLWDDLDLKKSFSLGNAAHHCISMTDVAVQRFARLHPAVSFQHSHPSVVATELGRNLPWYASGPANVIAKIFGSTPEDCAEYLFDALWNDSMKTGAHFVDSKGKEINGKVESDEGVQEKIWTHTESIIGRS</sequence>
<dbReference type="Gene3D" id="3.40.50.720">
    <property type="entry name" value="NAD(P)-binding Rossmann-like Domain"/>
    <property type="match status" value="1"/>
</dbReference>
<name>A0A9P6D5U4_PLEER</name>
<dbReference type="Proteomes" id="UP000807025">
    <property type="component" value="Unassembled WGS sequence"/>
</dbReference>
<keyword evidence="3" id="KW-1185">Reference proteome</keyword>
<evidence type="ECO:0000313" key="2">
    <source>
        <dbReference type="EMBL" id="KAF9493866.1"/>
    </source>
</evidence>
<dbReference type="Pfam" id="PF00106">
    <property type="entry name" value="adh_short"/>
    <property type="match status" value="1"/>
</dbReference>
<comment type="caution">
    <text evidence="2">The sequence shown here is derived from an EMBL/GenBank/DDBJ whole genome shotgun (WGS) entry which is preliminary data.</text>
</comment>
<reference evidence="2" key="1">
    <citation type="submission" date="2020-11" db="EMBL/GenBank/DDBJ databases">
        <authorList>
            <consortium name="DOE Joint Genome Institute"/>
            <person name="Ahrendt S."/>
            <person name="Riley R."/>
            <person name="Andreopoulos W."/>
            <person name="Labutti K."/>
            <person name="Pangilinan J."/>
            <person name="Ruiz-Duenas F.J."/>
            <person name="Barrasa J.M."/>
            <person name="Sanchez-Garcia M."/>
            <person name="Camarero S."/>
            <person name="Miyauchi S."/>
            <person name="Serrano A."/>
            <person name="Linde D."/>
            <person name="Babiker R."/>
            <person name="Drula E."/>
            <person name="Ayuso-Fernandez I."/>
            <person name="Pacheco R."/>
            <person name="Padilla G."/>
            <person name="Ferreira P."/>
            <person name="Barriuso J."/>
            <person name="Kellner H."/>
            <person name="Castanera R."/>
            <person name="Alfaro M."/>
            <person name="Ramirez L."/>
            <person name="Pisabarro A.G."/>
            <person name="Kuo A."/>
            <person name="Tritt A."/>
            <person name="Lipzen A."/>
            <person name="He G."/>
            <person name="Yan M."/>
            <person name="Ng V."/>
            <person name="Cullen D."/>
            <person name="Martin F."/>
            <person name="Rosso M.-N."/>
            <person name="Henrissat B."/>
            <person name="Hibbett D."/>
            <person name="Martinez A.T."/>
            <person name="Grigoriev I.V."/>
        </authorList>
    </citation>
    <scope>NUCLEOTIDE SEQUENCE</scope>
    <source>
        <strain evidence="2">ATCC 90797</strain>
    </source>
</reference>
<dbReference type="InterPro" id="IPR036291">
    <property type="entry name" value="NAD(P)-bd_dom_sf"/>
</dbReference>
<gene>
    <name evidence="2" type="ORF">BDN71DRAFT_1472175</name>
</gene>
<dbReference type="InterPro" id="IPR002347">
    <property type="entry name" value="SDR_fam"/>
</dbReference>
<dbReference type="GO" id="GO:0016491">
    <property type="term" value="F:oxidoreductase activity"/>
    <property type="evidence" value="ECO:0007669"/>
    <property type="project" value="UniProtKB-KW"/>
</dbReference>
<protein>
    <submittedName>
        <fullName evidence="2">NAD(P)-binding protein</fullName>
    </submittedName>
</protein>
<organism evidence="2 3">
    <name type="scientific">Pleurotus eryngii</name>
    <name type="common">Boletus of the steppes</name>
    <dbReference type="NCBI Taxonomy" id="5323"/>
    <lineage>
        <taxon>Eukaryota</taxon>
        <taxon>Fungi</taxon>
        <taxon>Dikarya</taxon>
        <taxon>Basidiomycota</taxon>
        <taxon>Agaricomycotina</taxon>
        <taxon>Agaricomycetes</taxon>
        <taxon>Agaricomycetidae</taxon>
        <taxon>Agaricales</taxon>
        <taxon>Pleurotineae</taxon>
        <taxon>Pleurotaceae</taxon>
        <taxon>Pleurotus</taxon>
    </lineage>
</organism>
<dbReference type="EMBL" id="MU154580">
    <property type="protein sequence ID" value="KAF9493866.1"/>
    <property type="molecule type" value="Genomic_DNA"/>
</dbReference>
<dbReference type="OrthoDB" id="2898509at2759"/>
<proteinExistence type="predicted"/>
<dbReference type="AlphaFoldDB" id="A0A9P6D5U4"/>
<dbReference type="SUPFAM" id="SSF51735">
    <property type="entry name" value="NAD(P)-binding Rossmann-fold domains"/>
    <property type="match status" value="1"/>
</dbReference>
<dbReference type="PANTHER" id="PTHR47534:SF3">
    <property type="entry name" value="ALCOHOL DEHYDROGENASE-LIKE C-TERMINAL DOMAIN-CONTAINING PROTEIN"/>
    <property type="match status" value="1"/>
</dbReference>
<evidence type="ECO:0000313" key="3">
    <source>
        <dbReference type="Proteomes" id="UP000807025"/>
    </source>
</evidence>
<accession>A0A9P6D5U4</accession>